<gene>
    <name evidence="2" type="ORF">Cgig2_030048</name>
</gene>
<accession>A0A9Q1K105</accession>
<organism evidence="2 3">
    <name type="scientific">Carnegiea gigantea</name>
    <dbReference type="NCBI Taxonomy" id="171969"/>
    <lineage>
        <taxon>Eukaryota</taxon>
        <taxon>Viridiplantae</taxon>
        <taxon>Streptophyta</taxon>
        <taxon>Embryophyta</taxon>
        <taxon>Tracheophyta</taxon>
        <taxon>Spermatophyta</taxon>
        <taxon>Magnoliopsida</taxon>
        <taxon>eudicotyledons</taxon>
        <taxon>Gunneridae</taxon>
        <taxon>Pentapetalae</taxon>
        <taxon>Caryophyllales</taxon>
        <taxon>Cactineae</taxon>
        <taxon>Cactaceae</taxon>
        <taxon>Cactoideae</taxon>
        <taxon>Echinocereeae</taxon>
        <taxon>Carnegiea</taxon>
    </lineage>
</organism>
<proteinExistence type="predicted"/>
<protein>
    <submittedName>
        <fullName evidence="2">Uncharacterized protein</fullName>
    </submittedName>
</protein>
<evidence type="ECO:0000313" key="3">
    <source>
        <dbReference type="Proteomes" id="UP001153076"/>
    </source>
</evidence>
<keyword evidence="3" id="KW-1185">Reference proteome</keyword>
<sequence>MLEQSEDGKVTYKGGSRKCMVAKKGIGVKEVIKMVNEITQRRVDTSDDEMVCGTSGRNGHDAMQLGQKGDGKQVGGKRLFGGEGGKCGVEKLQTILQLEGEIIDMSDDDENSVMSDDAGEEDTTDKGDDEGSTAKGSTEGNEGNDNVWPRSSLQA</sequence>
<feature type="compositionally biased region" description="Polar residues" evidence="1">
    <location>
        <begin position="134"/>
        <end position="155"/>
    </location>
</feature>
<dbReference type="AlphaFoldDB" id="A0A9Q1K105"/>
<evidence type="ECO:0000256" key="1">
    <source>
        <dbReference type="SAM" id="MobiDB-lite"/>
    </source>
</evidence>
<reference evidence="2" key="1">
    <citation type="submission" date="2022-04" db="EMBL/GenBank/DDBJ databases">
        <title>Carnegiea gigantea Genome sequencing and assembly v2.</title>
        <authorList>
            <person name="Copetti D."/>
            <person name="Sanderson M.J."/>
            <person name="Burquez A."/>
            <person name="Wojciechowski M.F."/>
        </authorList>
    </citation>
    <scope>NUCLEOTIDE SEQUENCE</scope>
    <source>
        <strain evidence="2">SGP5-SGP5p</strain>
        <tissue evidence="2">Aerial part</tissue>
    </source>
</reference>
<dbReference type="Proteomes" id="UP001153076">
    <property type="component" value="Unassembled WGS sequence"/>
</dbReference>
<comment type="caution">
    <text evidence="2">The sequence shown here is derived from an EMBL/GenBank/DDBJ whole genome shotgun (WGS) entry which is preliminary data.</text>
</comment>
<dbReference type="EMBL" id="JAKOGI010000459">
    <property type="protein sequence ID" value="KAJ8434662.1"/>
    <property type="molecule type" value="Genomic_DNA"/>
</dbReference>
<feature type="region of interest" description="Disordered" evidence="1">
    <location>
        <begin position="101"/>
        <end position="155"/>
    </location>
</feature>
<feature type="region of interest" description="Disordered" evidence="1">
    <location>
        <begin position="46"/>
        <end position="76"/>
    </location>
</feature>
<name>A0A9Q1K105_9CARY</name>
<feature type="compositionally biased region" description="Acidic residues" evidence="1">
    <location>
        <begin position="101"/>
        <end position="131"/>
    </location>
</feature>
<evidence type="ECO:0000313" key="2">
    <source>
        <dbReference type="EMBL" id="KAJ8434662.1"/>
    </source>
</evidence>